<dbReference type="GO" id="GO:0016757">
    <property type="term" value="F:glycosyltransferase activity"/>
    <property type="evidence" value="ECO:0007669"/>
    <property type="project" value="InterPro"/>
</dbReference>
<dbReference type="CDD" id="cd03811">
    <property type="entry name" value="GT4_GT28_WabH-like"/>
    <property type="match status" value="1"/>
</dbReference>
<dbReference type="PANTHER" id="PTHR12526">
    <property type="entry name" value="GLYCOSYLTRANSFERASE"/>
    <property type="match status" value="1"/>
</dbReference>
<dbReference type="Pfam" id="PF00534">
    <property type="entry name" value="Glycos_transf_1"/>
    <property type="match status" value="1"/>
</dbReference>
<dbReference type="Gene3D" id="3.40.50.2000">
    <property type="entry name" value="Glycogen Phosphorylase B"/>
    <property type="match status" value="2"/>
</dbReference>
<dbReference type="Proteomes" id="UP000187499">
    <property type="component" value="Chromosome"/>
</dbReference>
<organism evidence="2 3">
    <name type="scientific">Companilactobacillus allii</name>
    <dbReference type="NCBI Taxonomy" id="1847728"/>
    <lineage>
        <taxon>Bacteria</taxon>
        <taxon>Bacillati</taxon>
        <taxon>Bacillota</taxon>
        <taxon>Bacilli</taxon>
        <taxon>Lactobacillales</taxon>
        <taxon>Lactobacillaceae</taxon>
        <taxon>Companilactobacillus</taxon>
    </lineage>
</organism>
<dbReference type="STRING" id="1847728.BTM29_05135"/>
<dbReference type="EMBL" id="CP019323">
    <property type="protein sequence ID" value="APX71977.1"/>
    <property type="molecule type" value="Genomic_DNA"/>
</dbReference>
<dbReference type="PANTHER" id="PTHR12526:SF630">
    <property type="entry name" value="GLYCOSYLTRANSFERASE"/>
    <property type="match status" value="1"/>
</dbReference>
<gene>
    <name evidence="2" type="ORF">BTM29_05135</name>
</gene>
<evidence type="ECO:0000259" key="1">
    <source>
        <dbReference type="Pfam" id="PF00534"/>
    </source>
</evidence>
<feature type="domain" description="Glycosyl transferase family 1" evidence="1">
    <location>
        <begin position="158"/>
        <end position="309"/>
    </location>
</feature>
<reference evidence="3" key="1">
    <citation type="submission" date="2016-12" db="EMBL/GenBank/DDBJ databases">
        <authorList>
            <person name="Jung M.Y."/>
            <person name="Lee S.H."/>
        </authorList>
    </citation>
    <scope>NUCLEOTIDE SEQUENCE [LARGE SCALE GENOMIC DNA]</scope>
    <source>
        <strain evidence="3">WiKim39</strain>
    </source>
</reference>
<sequence>MLRKWDEYFATQHIKNLEVRFVIPFAYRSNNVFNHSGNYIFGWRIFNNELAKFIGILNLAVYLMFTKADKVIVLSPKYIALSHRFKRIFHKHYQIINWVHFSLNQVFSTDNKQFKSADYHLAISTGIKQQLLDMGIDRKRIFVVFNPIEKAKYQIPASQDPRYVYVGRLEYRHQKNLQELLHGFAMLKKQLPNASLDLWGSGQDMSKLRELVTKLDVSQVNFKGWNKNPWSQIKSVTAFVLTSTYEGLPMSILEAISHGVPVISADILTGPSDEITGENGLLYKTGDVAELRDEMIEVFENRQNYRSKAMKASISKYYSKNYFANLIKILQEMG</sequence>
<dbReference type="InterPro" id="IPR001296">
    <property type="entry name" value="Glyco_trans_1"/>
</dbReference>
<dbReference type="SUPFAM" id="SSF53756">
    <property type="entry name" value="UDP-Glycosyltransferase/glycogen phosphorylase"/>
    <property type="match status" value="1"/>
</dbReference>
<accession>A0A1P8Q2D6</accession>
<protein>
    <recommendedName>
        <fullName evidence="1">Glycosyl transferase family 1 domain-containing protein</fullName>
    </recommendedName>
</protein>
<proteinExistence type="predicted"/>
<name>A0A1P8Q2D6_9LACO</name>
<evidence type="ECO:0000313" key="2">
    <source>
        <dbReference type="EMBL" id="APX71977.1"/>
    </source>
</evidence>
<dbReference type="AlphaFoldDB" id="A0A1P8Q2D6"/>
<keyword evidence="3" id="KW-1185">Reference proteome</keyword>
<evidence type="ECO:0000313" key="3">
    <source>
        <dbReference type="Proteomes" id="UP000187499"/>
    </source>
</evidence>
<dbReference type="KEGG" id="lalw:BTM29_05135"/>